<protein>
    <recommendedName>
        <fullName evidence="2">Nephrocystin 3-like N-terminal domain-containing protein</fullName>
    </recommendedName>
</protein>
<name>S9PAC5_CYSF2</name>
<accession>S9PAC5</accession>
<evidence type="ECO:0000313" key="4">
    <source>
        <dbReference type="Proteomes" id="UP000011682"/>
    </source>
</evidence>
<feature type="domain" description="Nephrocystin 3-like N-terminal" evidence="2">
    <location>
        <begin position="228"/>
        <end position="318"/>
    </location>
</feature>
<dbReference type="Gene3D" id="3.40.50.300">
    <property type="entry name" value="P-loop containing nucleotide triphosphate hydrolases"/>
    <property type="match status" value="1"/>
</dbReference>
<organism evidence="3 4">
    <name type="scientific">Cystobacter fuscus (strain ATCC 25194 / DSM 2262 / NBRC 100088 / M29)</name>
    <dbReference type="NCBI Taxonomy" id="1242864"/>
    <lineage>
        <taxon>Bacteria</taxon>
        <taxon>Pseudomonadati</taxon>
        <taxon>Myxococcota</taxon>
        <taxon>Myxococcia</taxon>
        <taxon>Myxococcales</taxon>
        <taxon>Cystobacterineae</taxon>
        <taxon>Archangiaceae</taxon>
        <taxon>Cystobacter</taxon>
    </lineage>
</organism>
<dbReference type="AlphaFoldDB" id="S9PAC5"/>
<proteinExistence type="predicted"/>
<keyword evidence="1" id="KW-0677">Repeat</keyword>
<dbReference type="InterPro" id="IPR027417">
    <property type="entry name" value="P-loop_NTPase"/>
</dbReference>
<comment type="caution">
    <text evidence="3">The sequence shown here is derived from an EMBL/GenBank/DDBJ whole genome shotgun (WGS) entry which is preliminary data.</text>
</comment>
<evidence type="ECO:0000256" key="1">
    <source>
        <dbReference type="ARBA" id="ARBA00022737"/>
    </source>
</evidence>
<keyword evidence="4" id="KW-1185">Reference proteome</keyword>
<dbReference type="OrthoDB" id="6189127at2"/>
<evidence type="ECO:0000259" key="2">
    <source>
        <dbReference type="Pfam" id="PF24883"/>
    </source>
</evidence>
<dbReference type="Pfam" id="PF24883">
    <property type="entry name" value="NPHP3_N"/>
    <property type="match status" value="1"/>
</dbReference>
<dbReference type="RefSeq" id="WP_002623694.1">
    <property type="nucleotide sequence ID" value="NZ_ANAH02000018.1"/>
</dbReference>
<reference evidence="3" key="1">
    <citation type="submission" date="2013-05" db="EMBL/GenBank/DDBJ databases">
        <title>Genome assembly of Cystobacter fuscus DSM 2262.</title>
        <authorList>
            <person name="Sharma G."/>
            <person name="Khatri I."/>
            <person name="Kaur C."/>
            <person name="Mayilraj S."/>
            <person name="Subramanian S."/>
        </authorList>
    </citation>
    <scope>NUCLEOTIDE SEQUENCE [LARGE SCALE GENOMIC DNA]</scope>
    <source>
        <strain evidence="3">DSM 2262</strain>
    </source>
</reference>
<dbReference type="Proteomes" id="UP000011682">
    <property type="component" value="Unassembled WGS sequence"/>
</dbReference>
<gene>
    <name evidence="3" type="ORF">D187_003111</name>
</gene>
<dbReference type="eggNOG" id="COG1672">
    <property type="taxonomic scope" value="Bacteria"/>
</dbReference>
<dbReference type="SUPFAM" id="SSF52540">
    <property type="entry name" value="P-loop containing nucleoside triphosphate hydrolases"/>
    <property type="match status" value="1"/>
</dbReference>
<dbReference type="EMBL" id="ANAH02000018">
    <property type="protein sequence ID" value="EPX59207.1"/>
    <property type="molecule type" value="Genomic_DNA"/>
</dbReference>
<sequence>MHSADRKLTLEEVEQRLAKLKPPTALVQAEEVEPLRWEYRMAACVLSTFEPTTLRPLRAQEVREEALRHLMADCEAVTTPGGRTRWTLRQGVRQVAIARLGSRSELLRALAVNPPREPDLLQRMISDWLKGTARPLEQQGLEELGCTLQVVHWFRALVPELPGPEQVQRRLEWLQFMAPFQYLAGQRFCGRGAELQKLRDYVGVVDVSASETVRRSLLEAFGAFSRKPLLIHGPGGMGKSTLLARFILEHAEAEEPIPFVYLDFDDPTLLTDNPATLLVEIARQLRLQRPEMKEFARFRRLCEGVTSGRAYQWRRLAEEERTPTARSLSALLDRLESPGDEAPPLPHPDAVQPGTTLWPHWQVLTETLSVILATMLRSQSPRRLPRVLLVLDTYEEVQFKGIGHVETLSLFLLLLQQSCPELRTVICGRAPTETLRVDELPLTELDPQASRELLRLSGVEDAEAIDDLVKQLGGNPLTLKLAADVVKREGAGRGGIEGLKTRRLFFFSAREAVIQGQLYQRILGHIHDPRIRKLAHPGLVVRRVTPEIISRVLAGPCELRVDGSGDAEGLFEEFKREVSLVFVAADQSLHHRTDVRRVMLEALKAEKPVQVQQIHEAAVRYYEGNTDPLSRAEEIYHRLSMGAPPHEVEERWMPGVEPYLGNALEELPPTARPFLASRLGLELPSRMWKEAELADWERNAASRVRGMLERGEAHLALRVLGAREERTSGSPLYELEAQVLQRLGKVAEALEVVEKGLAAATPMAGASSLPLLLLRAELATTLRQHESANESLDHAEQIARRSGREELVLRALVARVWSGAVSPEQWRERAGALQAFLTSTSHELLVRHDRLARLAFGLVAGSQLELLVRGLEVVGFGEVQSSAPDVRDVLSLLRRTGWPLAPSAFEAGAVEDFLVEVLQARHCPSELGAWVARIFVLEGLPEDPERTARARRSARVIEETSERDEGVPGWIAQAYEPFQKTNGEGTIFQRALEGRSPGRVAMEAIEAALGGTGESDDAGMRTPMLLIRAELASRMGDIGLAETSLLQVARLAQRTRQFGGWLQALTRRAQLDATTPEQWYERRDSLAALLAANPDEVAYRHPRLARLGIGLVASAHPELLRWGLKNLGFGDDGFMLSRIGDDIARHLRHAGWPHVQAVWYRPAEAERFLAEILESQDCPADLPAMLTLAFVERGSLELGTAPFS</sequence>
<evidence type="ECO:0000313" key="3">
    <source>
        <dbReference type="EMBL" id="EPX59207.1"/>
    </source>
</evidence>
<dbReference type="InterPro" id="IPR056884">
    <property type="entry name" value="NPHP3-like_N"/>
</dbReference>